<gene>
    <name evidence="1" type="ORF">TRP8649_03360</name>
</gene>
<reference evidence="2" key="1">
    <citation type="submission" date="2017-05" db="EMBL/GenBank/DDBJ databases">
        <authorList>
            <person name="Rodrigo-Torres L."/>
            <person name="Arahal R. D."/>
            <person name="Lucena T."/>
        </authorList>
    </citation>
    <scope>NUCLEOTIDE SEQUENCE [LARGE SCALE GENOMIC DNA]</scope>
    <source>
        <strain evidence="2">CECT 8649</strain>
    </source>
</reference>
<protein>
    <submittedName>
        <fullName evidence="1">Uncharacterized protein</fullName>
    </submittedName>
</protein>
<organism evidence="1 2">
    <name type="scientific">Pelagimonas phthalicica</name>
    <dbReference type="NCBI Taxonomy" id="1037362"/>
    <lineage>
        <taxon>Bacteria</taxon>
        <taxon>Pseudomonadati</taxon>
        <taxon>Pseudomonadota</taxon>
        <taxon>Alphaproteobacteria</taxon>
        <taxon>Rhodobacterales</taxon>
        <taxon>Roseobacteraceae</taxon>
        <taxon>Pelagimonas</taxon>
    </lineage>
</organism>
<name>A0A238JGG0_9RHOB</name>
<dbReference type="RefSeq" id="WP_133840814.1">
    <property type="nucleotide sequence ID" value="NZ_FXXP01000002.1"/>
</dbReference>
<dbReference type="Proteomes" id="UP000225972">
    <property type="component" value="Unassembled WGS sequence"/>
</dbReference>
<sequence length="75" mass="8640">MATRPAASPGFVRKISSRGWSTFRRLVQEQARHMLPGFRSQAKRDLLANSEELDFDVIQDDLVLEHILLDRDIFA</sequence>
<dbReference type="AlphaFoldDB" id="A0A238JGG0"/>
<keyword evidence="2" id="KW-1185">Reference proteome</keyword>
<evidence type="ECO:0000313" key="2">
    <source>
        <dbReference type="Proteomes" id="UP000225972"/>
    </source>
</evidence>
<dbReference type="EMBL" id="FXXP01000002">
    <property type="protein sequence ID" value="SMX29227.1"/>
    <property type="molecule type" value="Genomic_DNA"/>
</dbReference>
<accession>A0A238JGG0</accession>
<evidence type="ECO:0000313" key="1">
    <source>
        <dbReference type="EMBL" id="SMX29227.1"/>
    </source>
</evidence>
<proteinExistence type="predicted"/>